<dbReference type="EMBL" id="CAJVPZ010005007">
    <property type="protein sequence ID" value="CAG8554853.1"/>
    <property type="molecule type" value="Genomic_DNA"/>
</dbReference>
<protein>
    <submittedName>
        <fullName evidence="1">9689_t:CDS:1</fullName>
    </submittedName>
</protein>
<accession>A0A9N9FQN6</accession>
<name>A0A9N9FQN6_9GLOM</name>
<keyword evidence="2" id="KW-1185">Reference proteome</keyword>
<sequence>ETIQGVKSLKIAREKKRQKANKIEIEIQYMAKVGSEYLLIQQLEFKNSCALKNNEGFGLELNNAYDIMVDAASKQNAFKALKNKFYHENAKSTMRNKR</sequence>
<comment type="caution">
    <text evidence="1">The sequence shown here is derived from an EMBL/GenBank/DDBJ whole genome shotgun (WGS) entry which is preliminary data.</text>
</comment>
<dbReference type="AlphaFoldDB" id="A0A9N9FQN6"/>
<evidence type="ECO:0000313" key="1">
    <source>
        <dbReference type="EMBL" id="CAG8554853.1"/>
    </source>
</evidence>
<feature type="non-terminal residue" evidence="1">
    <location>
        <position position="1"/>
    </location>
</feature>
<reference evidence="1" key="1">
    <citation type="submission" date="2021-06" db="EMBL/GenBank/DDBJ databases">
        <authorList>
            <person name="Kallberg Y."/>
            <person name="Tangrot J."/>
            <person name="Rosling A."/>
        </authorList>
    </citation>
    <scope>NUCLEOTIDE SEQUENCE</scope>
    <source>
        <strain evidence="1">IN212</strain>
    </source>
</reference>
<proteinExistence type="predicted"/>
<organism evidence="1 2">
    <name type="scientific">Racocetra fulgida</name>
    <dbReference type="NCBI Taxonomy" id="60492"/>
    <lineage>
        <taxon>Eukaryota</taxon>
        <taxon>Fungi</taxon>
        <taxon>Fungi incertae sedis</taxon>
        <taxon>Mucoromycota</taxon>
        <taxon>Glomeromycotina</taxon>
        <taxon>Glomeromycetes</taxon>
        <taxon>Diversisporales</taxon>
        <taxon>Gigasporaceae</taxon>
        <taxon>Racocetra</taxon>
    </lineage>
</organism>
<gene>
    <name evidence="1" type="ORF">RFULGI_LOCUS4804</name>
</gene>
<evidence type="ECO:0000313" key="2">
    <source>
        <dbReference type="Proteomes" id="UP000789396"/>
    </source>
</evidence>
<dbReference type="Proteomes" id="UP000789396">
    <property type="component" value="Unassembled WGS sequence"/>
</dbReference>